<dbReference type="Pfam" id="PF21780">
    <property type="entry name" value="DUF6875"/>
    <property type="match status" value="1"/>
</dbReference>
<comment type="caution">
    <text evidence="2">The sequence shown here is derived from an EMBL/GenBank/DDBJ whole genome shotgun (WGS) entry which is preliminary data.</text>
</comment>
<name>A0A916XIW2_9ACTN</name>
<evidence type="ECO:0000313" key="3">
    <source>
        <dbReference type="Proteomes" id="UP000641514"/>
    </source>
</evidence>
<reference evidence="2" key="2">
    <citation type="submission" date="2020-09" db="EMBL/GenBank/DDBJ databases">
        <authorList>
            <person name="Sun Q."/>
            <person name="Zhou Y."/>
        </authorList>
    </citation>
    <scope>NUCLEOTIDE SEQUENCE</scope>
    <source>
        <strain evidence="2">CGMCC 1.15478</strain>
    </source>
</reference>
<dbReference type="EMBL" id="BMJH01000004">
    <property type="protein sequence ID" value="GGC75303.1"/>
    <property type="molecule type" value="Genomic_DNA"/>
</dbReference>
<evidence type="ECO:0000259" key="1">
    <source>
        <dbReference type="Pfam" id="PF21780"/>
    </source>
</evidence>
<evidence type="ECO:0000313" key="2">
    <source>
        <dbReference type="EMBL" id="GGC75303.1"/>
    </source>
</evidence>
<reference evidence="2" key="1">
    <citation type="journal article" date="2014" name="Int. J. Syst. Evol. Microbiol.">
        <title>Complete genome sequence of Corynebacterium casei LMG S-19264T (=DSM 44701T), isolated from a smear-ripened cheese.</title>
        <authorList>
            <consortium name="US DOE Joint Genome Institute (JGI-PGF)"/>
            <person name="Walter F."/>
            <person name="Albersmeier A."/>
            <person name="Kalinowski J."/>
            <person name="Ruckert C."/>
        </authorList>
    </citation>
    <scope>NUCLEOTIDE SEQUENCE</scope>
    <source>
        <strain evidence="2">CGMCC 1.15478</strain>
    </source>
</reference>
<organism evidence="2 3">
    <name type="scientific">Hoyosella rhizosphaerae</name>
    <dbReference type="NCBI Taxonomy" id="1755582"/>
    <lineage>
        <taxon>Bacteria</taxon>
        <taxon>Bacillati</taxon>
        <taxon>Actinomycetota</taxon>
        <taxon>Actinomycetes</taxon>
        <taxon>Mycobacteriales</taxon>
        <taxon>Hoyosellaceae</taxon>
        <taxon>Hoyosella</taxon>
    </lineage>
</organism>
<proteinExistence type="predicted"/>
<dbReference type="Proteomes" id="UP000641514">
    <property type="component" value="Unassembled WGS sequence"/>
</dbReference>
<dbReference type="InterPro" id="IPR049240">
    <property type="entry name" value="DUF6875"/>
</dbReference>
<accession>A0A916XIW2</accession>
<dbReference type="AlphaFoldDB" id="A0A916XIW2"/>
<sequence>MTAVERAANARAGRDLVNLSNVDMVAADPVLTQLLDWVQGFLTRPHVDLGRSGPVCPFTVPSLNRELLWASVVAGDHLSADDIASATESMVDEFLRLESSGSADSLYKAAMVVFPDVTDFDLIDQVQRAGKSRAVENGMMLGQFYPGCAEPGLWNADFRPLDCPLPMIALRHMVPSDFPFLVNDPEWLSSYLKRFAPSVPAQVRSTMVDRLLTQRD</sequence>
<keyword evidence="3" id="KW-1185">Reference proteome</keyword>
<feature type="domain" description="DUF6875" evidence="1">
    <location>
        <begin position="32"/>
        <end position="205"/>
    </location>
</feature>
<dbReference type="RefSeq" id="WP_188677208.1">
    <property type="nucleotide sequence ID" value="NZ_BMJH01000004.1"/>
</dbReference>
<gene>
    <name evidence="2" type="ORF">GCM10011410_30780</name>
</gene>
<protein>
    <recommendedName>
        <fullName evidence="1">DUF6875 domain-containing protein</fullName>
    </recommendedName>
</protein>